<name>A0A8J6BXN0_ZIZPA</name>
<proteinExistence type="inferred from homology"/>
<evidence type="ECO:0000256" key="4">
    <source>
        <dbReference type="ARBA" id="ARBA00022843"/>
    </source>
</evidence>
<comment type="similarity">
    <text evidence="5 6">Belongs to the cullin family.</text>
</comment>
<dbReference type="OrthoDB" id="27073at2759"/>
<feature type="region of interest" description="Disordered" evidence="7">
    <location>
        <begin position="1"/>
        <end position="68"/>
    </location>
</feature>
<dbReference type="AlphaFoldDB" id="A0A8J6BXN0"/>
<evidence type="ECO:0000256" key="3">
    <source>
        <dbReference type="ARBA" id="ARBA00022786"/>
    </source>
</evidence>
<evidence type="ECO:0000313" key="9">
    <source>
        <dbReference type="EMBL" id="KAG8098444.1"/>
    </source>
</evidence>
<keyword evidence="2" id="KW-1017">Isopeptide bond</keyword>
<dbReference type="PANTHER" id="PTHR11932">
    <property type="entry name" value="CULLIN"/>
    <property type="match status" value="1"/>
</dbReference>
<dbReference type="GO" id="GO:0031625">
    <property type="term" value="F:ubiquitin protein ligase binding"/>
    <property type="evidence" value="ECO:0007669"/>
    <property type="project" value="InterPro"/>
</dbReference>
<dbReference type="InterPro" id="IPR016158">
    <property type="entry name" value="Cullin_homology"/>
</dbReference>
<dbReference type="FunFam" id="1.20.1310.10:FF:000030">
    <property type="entry name" value="Cullin-4"/>
    <property type="match status" value="1"/>
</dbReference>
<evidence type="ECO:0000256" key="7">
    <source>
        <dbReference type="SAM" id="MobiDB-lite"/>
    </source>
</evidence>
<dbReference type="FunFam" id="1.20.1310.10:FF:000004">
    <property type="entry name" value="Cullin 4B"/>
    <property type="match status" value="1"/>
</dbReference>
<evidence type="ECO:0000259" key="8">
    <source>
        <dbReference type="PROSITE" id="PS50069"/>
    </source>
</evidence>
<feature type="domain" description="Cullin family profile" evidence="8">
    <location>
        <begin position="469"/>
        <end position="698"/>
    </location>
</feature>
<dbReference type="InterPro" id="IPR059120">
    <property type="entry name" value="Cullin-like_AB"/>
</dbReference>
<keyword evidence="4" id="KW-0832">Ubl conjugation</keyword>
<dbReference type="FunFam" id="1.20.1310.10:FF:000024">
    <property type="entry name" value="Cullin-4 like"/>
    <property type="match status" value="1"/>
</dbReference>
<comment type="caution">
    <text evidence="9">The sequence shown here is derived from an EMBL/GenBank/DDBJ whole genome shotgun (WGS) entry which is preliminary data.</text>
</comment>
<reference evidence="9" key="1">
    <citation type="journal article" date="2021" name="bioRxiv">
        <title>Whole Genome Assembly and Annotation of Northern Wild Rice, Zizania palustris L., Supports a Whole Genome Duplication in the Zizania Genus.</title>
        <authorList>
            <person name="Haas M."/>
            <person name="Kono T."/>
            <person name="Macchietto M."/>
            <person name="Millas R."/>
            <person name="McGilp L."/>
            <person name="Shao M."/>
            <person name="Duquette J."/>
            <person name="Hirsch C.N."/>
            <person name="Kimball J."/>
        </authorList>
    </citation>
    <scope>NUCLEOTIDE SEQUENCE</scope>
    <source>
        <tissue evidence="9">Fresh leaf tissue</tissue>
    </source>
</reference>
<organism evidence="9 10">
    <name type="scientific">Zizania palustris</name>
    <name type="common">Northern wild rice</name>
    <dbReference type="NCBI Taxonomy" id="103762"/>
    <lineage>
        <taxon>Eukaryota</taxon>
        <taxon>Viridiplantae</taxon>
        <taxon>Streptophyta</taxon>
        <taxon>Embryophyta</taxon>
        <taxon>Tracheophyta</taxon>
        <taxon>Spermatophyta</taxon>
        <taxon>Magnoliopsida</taxon>
        <taxon>Liliopsida</taxon>
        <taxon>Poales</taxon>
        <taxon>Poaceae</taxon>
        <taxon>BOP clade</taxon>
        <taxon>Oryzoideae</taxon>
        <taxon>Oryzeae</taxon>
        <taxon>Zizaniinae</taxon>
        <taxon>Zizania</taxon>
    </lineage>
</organism>
<sequence length="723" mass="81399">MSHPHASAPKRPLSSSPNSPAPPHMKKAKLPASSSSSSSTPGPIEKNGLHVDPSVAARSGGRTNGEEDAEMVLADQDELPAPSASAPTGVAANLFRKKATLPQPPASRKPLRIKIGQPKLPKNFEEDTWAVLKDAITAIFLKQKLSCDVEKLYQAAGDLCLHKLGANLYERLKKECEIHISTKLSALVGQSPDLVVFLSLVQRTWQDFCDQMLIIRGIALLLDVKYVKNVANVCSVWDMGLKLFRNHLSLSPEIEHKTVTGLLRLIESERLGEAIDRTLLSHLLKMFTALGMYSESFEKPFLECTSEFYATEGVKYLQQSDIPDYLKHVETRLQEEHERCILYLEANTKKPLITATEKQLLQRHTSAILEKGFTLLMDANRLKDLSRMYTLFQRVDAIELLKQALSSYIRVTGQGIIMDEEKDKELVPFVLEFKASLDRILDESFAKNEAFSNTTKDSFEHLINLRQNRPAELIAKFLDEKLRAGNKGTSEEELEGILDKVLVLFRFIQGKDVFEAFYKKDLAKRLLLGKSASIDAEKSMITKLKTECGSQFTNKLEGMFKDIGLSKEINESFKQSSQARTKLPSGIEMSVHVLTTGYWPTYPPMDVKLPHELNVYQDIFKEFYLSKYSGRRLMWQNSLGHCVLKAEFPKGKKELAVSLFQSVVLMLFNDAQKLSFLDIKDSTSIEDKELRRTLQSLACGKVRILQKVCSLVFILSGCLTVFQ</sequence>
<dbReference type="Proteomes" id="UP000729402">
    <property type="component" value="Unassembled WGS sequence"/>
</dbReference>
<dbReference type="Pfam" id="PF26557">
    <property type="entry name" value="Cullin_AB"/>
    <property type="match status" value="1"/>
</dbReference>
<dbReference type="EMBL" id="JAAALK010000079">
    <property type="protein sequence ID" value="KAG8098444.1"/>
    <property type="molecule type" value="Genomic_DNA"/>
</dbReference>
<reference evidence="9" key="2">
    <citation type="submission" date="2021-02" db="EMBL/GenBank/DDBJ databases">
        <authorList>
            <person name="Kimball J.A."/>
            <person name="Haas M.W."/>
            <person name="Macchietto M."/>
            <person name="Kono T."/>
            <person name="Duquette J."/>
            <person name="Shao M."/>
        </authorList>
    </citation>
    <scope>NUCLEOTIDE SEQUENCE</scope>
    <source>
        <tissue evidence="9">Fresh leaf tissue</tissue>
    </source>
</reference>
<keyword evidence="10" id="KW-1185">Reference proteome</keyword>
<protein>
    <recommendedName>
        <fullName evidence="8">Cullin family profile domain-containing protein</fullName>
    </recommendedName>
</protein>
<dbReference type="SMART" id="SM00182">
    <property type="entry name" value="CULLIN"/>
    <property type="match status" value="1"/>
</dbReference>
<dbReference type="PROSITE" id="PS50069">
    <property type="entry name" value="CULLIN_2"/>
    <property type="match status" value="1"/>
</dbReference>
<gene>
    <name evidence="9" type="ORF">GUJ93_ZPchr0013g37618</name>
</gene>
<keyword evidence="3" id="KW-0833">Ubl conjugation pathway</keyword>
<evidence type="ECO:0000313" key="10">
    <source>
        <dbReference type="Proteomes" id="UP000729402"/>
    </source>
</evidence>
<dbReference type="Pfam" id="PF00888">
    <property type="entry name" value="Cullin"/>
    <property type="match status" value="1"/>
</dbReference>
<dbReference type="FunFam" id="1.20.1310.10:FF:000001">
    <property type="entry name" value="Cullin 3"/>
    <property type="match status" value="1"/>
</dbReference>
<dbReference type="GO" id="GO:0006511">
    <property type="term" value="P:ubiquitin-dependent protein catabolic process"/>
    <property type="evidence" value="ECO:0007669"/>
    <property type="project" value="InterPro"/>
</dbReference>
<evidence type="ECO:0000256" key="6">
    <source>
        <dbReference type="RuleBase" id="RU003829"/>
    </source>
</evidence>
<accession>A0A8J6BXN0</accession>
<dbReference type="InterPro" id="IPR001373">
    <property type="entry name" value="Cullin_N"/>
</dbReference>
<comment type="pathway">
    <text evidence="1">Protein modification; protein ubiquitination.</text>
</comment>
<dbReference type="InterPro" id="IPR045093">
    <property type="entry name" value="Cullin"/>
</dbReference>
<evidence type="ECO:0000256" key="5">
    <source>
        <dbReference type="PROSITE-ProRule" id="PRU00330"/>
    </source>
</evidence>
<evidence type="ECO:0000256" key="1">
    <source>
        <dbReference type="ARBA" id="ARBA00004906"/>
    </source>
</evidence>
<evidence type="ECO:0000256" key="2">
    <source>
        <dbReference type="ARBA" id="ARBA00022499"/>
    </source>
</evidence>